<reference evidence="10" key="1">
    <citation type="journal article" date="2023" name="Mol. Phylogenet. Evol.">
        <title>Genome-scale phylogeny and comparative genomics of the fungal order Sordariales.</title>
        <authorList>
            <person name="Hensen N."/>
            <person name="Bonometti L."/>
            <person name="Westerberg I."/>
            <person name="Brannstrom I.O."/>
            <person name="Guillou S."/>
            <person name="Cros-Aarteil S."/>
            <person name="Calhoun S."/>
            <person name="Haridas S."/>
            <person name="Kuo A."/>
            <person name="Mondo S."/>
            <person name="Pangilinan J."/>
            <person name="Riley R."/>
            <person name="LaButti K."/>
            <person name="Andreopoulos B."/>
            <person name="Lipzen A."/>
            <person name="Chen C."/>
            <person name="Yan M."/>
            <person name="Daum C."/>
            <person name="Ng V."/>
            <person name="Clum A."/>
            <person name="Steindorff A."/>
            <person name="Ohm R.A."/>
            <person name="Martin F."/>
            <person name="Silar P."/>
            <person name="Natvig D.O."/>
            <person name="Lalanne C."/>
            <person name="Gautier V."/>
            <person name="Ament-Velasquez S.L."/>
            <person name="Kruys A."/>
            <person name="Hutchinson M.I."/>
            <person name="Powell A.J."/>
            <person name="Barry K."/>
            <person name="Miller A.N."/>
            <person name="Grigoriev I.V."/>
            <person name="Debuchy R."/>
            <person name="Gladieux P."/>
            <person name="Hiltunen Thoren M."/>
            <person name="Johannesson H."/>
        </authorList>
    </citation>
    <scope>NUCLEOTIDE SEQUENCE</scope>
    <source>
        <strain evidence="10">CBS 560.94</strain>
    </source>
</reference>
<dbReference type="InterPro" id="IPR045076">
    <property type="entry name" value="MutS"/>
</dbReference>
<dbReference type="Gene3D" id="1.10.1420.10">
    <property type="match status" value="1"/>
</dbReference>
<dbReference type="Gene3D" id="3.30.420.110">
    <property type="entry name" value="MutS, connector domain"/>
    <property type="match status" value="1"/>
</dbReference>
<evidence type="ECO:0000256" key="3">
    <source>
        <dbReference type="ARBA" id="ARBA00022763"/>
    </source>
</evidence>
<keyword evidence="7" id="KW-0175">Coiled coil</keyword>
<dbReference type="RefSeq" id="XP_062687199.1">
    <property type="nucleotide sequence ID" value="XM_062826136.1"/>
</dbReference>
<evidence type="ECO:0000256" key="1">
    <source>
        <dbReference type="ARBA" id="ARBA00006271"/>
    </source>
</evidence>
<reference evidence="10" key="2">
    <citation type="submission" date="2023-06" db="EMBL/GenBank/DDBJ databases">
        <authorList>
            <consortium name="Lawrence Berkeley National Laboratory"/>
            <person name="Haridas S."/>
            <person name="Hensen N."/>
            <person name="Bonometti L."/>
            <person name="Westerberg I."/>
            <person name="Brannstrom I.O."/>
            <person name="Guillou S."/>
            <person name="Cros-Aarteil S."/>
            <person name="Calhoun S."/>
            <person name="Kuo A."/>
            <person name="Mondo S."/>
            <person name="Pangilinan J."/>
            <person name="Riley R."/>
            <person name="Labutti K."/>
            <person name="Andreopoulos B."/>
            <person name="Lipzen A."/>
            <person name="Chen C."/>
            <person name="Yanf M."/>
            <person name="Daum C."/>
            <person name="Ng V."/>
            <person name="Clum A."/>
            <person name="Steindorff A."/>
            <person name="Ohm R."/>
            <person name="Martin F."/>
            <person name="Silar P."/>
            <person name="Natvig D."/>
            <person name="Lalanne C."/>
            <person name="Gautier V."/>
            <person name="Ament-Velasquez S.L."/>
            <person name="Kruys A."/>
            <person name="Hutchinson M.I."/>
            <person name="Powell A.J."/>
            <person name="Barry K."/>
            <person name="Miller A.N."/>
            <person name="Grigoriev I.V."/>
            <person name="Debuchy R."/>
            <person name="Gladieux P."/>
            <person name="Thoren M.H."/>
            <person name="Johannesson H."/>
        </authorList>
    </citation>
    <scope>NUCLEOTIDE SEQUENCE</scope>
    <source>
        <strain evidence="10">CBS 560.94</strain>
    </source>
</reference>
<evidence type="ECO:0000313" key="10">
    <source>
        <dbReference type="EMBL" id="KAK3355821.1"/>
    </source>
</evidence>
<dbReference type="InterPro" id="IPR007860">
    <property type="entry name" value="DNA_mmatch_repair_MutS_con_dom"/>
</dbReference>
<dbReference type="InterPro" id="IPR016151">
    <property type="entry name" value="DNA_mismatch_repair_MutS_N"/>
</dbReference>
<dbReference type="Proteomes" id="UP001278500">
    <property type="component" value="Unassembled WGS sequence"/>
</dbReference>
<keyword evidence="6" id="KW-0234">DNA repair</keyword>
<dbReference type="Pfam" id="PF01624">
    <property type="entry name" value="MutS_I"/>
    <property type="match status" value="1"/>
</dbReference>
<dbReference type="FunFam" id="1.10.1420.10:FF:000042">
    <property type="entry name" value="DNA mismatch repair protein Msh1"/>
    <property type="match status" value="1"/>
</dbReference>
<feature type="coiled-coil region" evidence="7">
    <location>
        <begin position="795"/>
        <end position="829"/>
    </location>
</feature>
<keyword evidence="5" id="KW-0238">DNA-binding</keyword>
<dbReference type="GO" id="GO:0140664">
    <property type="term" value="F:ATP-dependent DNA damage sensor activity"/>
    <property type="evidence" value="ECO:0007669"/>
    <property type="project" value="InterPro"/>
</dbReference>
<feature type="region of interest" description="Disordered" evidence="8">
    <location>
        <begin position="1014"/>
        <end position="1035"/>
    </location>
</feature>
<dbReference type="PANTHER" id="PTHR11361:SF34">
    <property type="entry name" value="DNA MISMATCH REPAIR PROTEIN MSH1, MITOCHONDRIAL"/>
    <property type="match status" value="1"/>
</dbReference>
<keyword evidence="3" id="KW-0227">DNA damage</keyword>
<dbReference type="GO" id="GO:0043504">
    <property type="term" value="P:mitochondrial DNA repair"/>
    <property type="evidence" value="ECO:0007669"/>
    <property type="project" value="TreeGrafter"/>
</dbReference>
<dbReference type="GeneID" id="87863290"/>
<sequence>MLPPRPKQVPRLWIASLGQSCRPCVVNNIRTTVGRCRGAVSVGRYVTTQTSRPSAGPRPPSVLLAVPARPVIDITPCCPRLFQLQIRGKKTRTVVQLNDLPLPPVVESAVNGPLLVVEESVQEEGTSTARRKRIKRTILQLDQLPVSQTTLTSDPILDAQRDEKLNLDIESAKVKRGRRRIVKLDDLSTTPVAVVDEALLPVKEATEEATEEADEVEQDEPSTQRKRGKTRTVRLKEIPQGALLPDESFPSPQQEDQEPAYPAVIQQHRQNMQKFDNCVLLTRVGGFYEIYFEHAEEVGPLLNLKVSQKKTNGGPVPMAGFPFFQLERHLKVLVQDLNRHVAIAEEYKNSPSEQIKSGGLIHNRRVSRIITPGTLIDENFMDPYANNYIMAIHLPSVKLEEGTSSQEALNSGQGQKKESLIGLAWLDLSTGNFYTQQTSLISLGSVLSRVSPREIVLDKSLESAEGHDILSVLNEERYPFTYSPQGEDIQTLKDWAPMLDAKIPAETVIRFTDDEIKAGNILLHYVGDRLQGLSMKLQPPTRHDNMQIMAIDKNSMRSLEIKQTIRDGLFAGSLLHAMRRTVTKSGARLLNEWLSAPSTSLSVINSRLDLITRYIENPDLSDAITVLLRRSHDTQRLVQKFALNRGDADDLLRLASTIKATEDIVNHLKSTISSDNPDNGCLTKLIDRISLEQPLKLAKRIWDAIDEEGLVQQHQLEDSETGEMLALAQEIVKDEGTEEDGRALLPKGATAKSNRARAELTQNQNQKEKDMSKDNNKKMSLRTYYGEDNQVWIMKPKANRALAKLHAELESLQEQKEKLTEEFRARYAAPSLTLNWKAGLGHVCLVRGRDARLAAAGGTSHRSRTAGTSAATTTSTNSSSSSSSMSDPLDLIIPDPIPDTTTTDADLTDPDADLDPNPEPVPEPESLSTLRTLSATRTTRTFHHPLWTSLGESLDHVRLRIRSEETALFSSLRSNVVTLLIKLRRNALVLDELDIATSLSRLATEQNLVRPILHDSSTTTNGSQGTGTGTRTVIVGGRHPTVEPSLLSRGMTFQKNDCLVGSPGQGRIWLITGPNMAGKSTFLRQNALITILAQMGCYVPADYAELGIVDAIFSRVGSADNLYADQSTFMVEMMETAAILRQATPRSFVIMDEIGRGTTPEDGTAVAFASLHHLLTVNKCRGLFATHFHAVGDMVREQGMMVEDGASSASANGGVAMYCTDVEEDESGGFVYVHKLRKGMNRQSHALKVARLAGLPEPAIKVAQQVLAAQGVVASESR</sequence>
<dbReference type="GO" id="GO:0005739">
    <property type="term" value="C:mitochondrion"/>
    <property type="evidence" value="ECO:0007669"/>
    <property type="project" value="TreeGrafter"/>
</dbReference>
<dbReference type="PANTHER" id="PTHR11361">
    <property type="entry name" value="DNA MISMATCH REPAIR PROTEIN MUTS FAMILY MEMBER"/>
    <property type="match status" value="1"/>
</dbReference>
<dbReference type="FunFam" id="3.40.1170.10:FF:000010">
    <property type="entry name" value="DNA mismatch repair protein Msh1"/>
    <property type="match status" value="1"/>
</dbReference>
<dbReference type="Gene3D" id="3.40.1170.10">
    <property type="entry name" value="DNA repair protein MutS, domain I"/>
    <property type="match status" value="1"/>
</dbReference>
<comment type="similarity">
    <text evidence="1">Belongs to the DNA mismatch repair MutS family.</text>
</comment>
<dbReference type="SMART" id="SM00534">
    <property type="entry name" value="MUTSac"/>
    <property type="match status" value="1"/>
</dbReference>
<dbReference type="Gene3D" id="3.40.50.300">
    <property type="entry name" value="P-loop containing nucleotide triphosphate hydrolases"/>
    <property type="match status" value="1"/>
</dbReference>
<gene>
    <name evidence="10" type="ORF">B0H65DRAFT_453187</name>
</gene>
<evidence type="ECO:0000256" key="4">
    <source>
        <dbReference type="ARBA" id="ARBA00022840"/>
    </source>
</evidence>
<evidence type="ECO:0000259" key="9">
    <source>
        <dbReference type="PROSITE" id="PS00486"/>
    </source>
</evidence>
<organism evidence="10 11">
    <name type="scientific">Neurospora tetraspora</name>
    <dbReference type="NCBI Taxonomy" id="94610"/>
    <lineage>
        <taxon>Eukaryota</taxon>
        <taxon>Fungi</taxon>
        <taxon>Dikarya</taxon>
        <taxon>Ascomycota</taxon>
        <taxon>Pezizomycotina</taxon>
        <taxon>Sordariomycetes</taxon>
        <taxon>Sordariomycetidae</taxon>
        <taxon>Sordariales</taxon>
        <taxon>Sordariaceae</taxon>
        <taxon>Neurospora</taxon>
    </lineage>
</organism>
<dbReference type="SUPFAM" id="SSF53150">
    <property type="entry name" value="DNA repair protein MutS, domain II"/>
    <property type="match status" value="1"/>
</dbReference>
<dbReference type="InterPro" id="IPR000432">
    <property type="entry name" value="DNA_mismatch_repair_MutS_C"/>
</dbReference>
<feature type="compositionally biased region" description="Acidic residues" evidence="8">
    <location>
        <begin position="906"/>
        <end position="916"/>
    </location>
</feature>
<accession>A0AAE0MXE2</accession>
<keyword evidence="4" id="KW-0067">ATP-binding</keyword>
<dbReference type="EMBL" id="JAUEPP010000001">
    <property type="protein sequence ID" value="KAK3355821.1"/>
    <property type="molecule type" value="Genomic_DNA"/>
</dbReference>
<feature type="compositionally biased region" description="Acidic residues" evidence="8">
    <location>
        <begin position="207"/>
        <end position="220"/>
    </location>
</feature>
<dbReference type="GO" id="GO:0006298">
    <property type="term" value="P:mismatch repair"/>
    <property type="evidence" value="ECO:0007669"/>
    <property type="project" value="InterPro"/>
</dbReference>
<dbReference type="PROSITE" id="PS00486">
    <property type="entry name" value="DNA_MISMATCH_REPAIR_2"/>
    <property type="match status" value="1"/>
</dbReference>
<feature type="domain" description="DNA mismatch repair proteins mutS family" evidence="9">
    <location>
        <begin position="1147"/>
        <end position="1163"/>
    </location>
</feature>
<evidence type="ECO:0000256" key="5">
    <source>
        <dbReference type="ARBA" id="ARBA00023125"/>
    </source>
</evidence>
<evidence type="ECO:0000256" key="2">
    <source>
        <dbReference type="ARBA" id="ARBA00022741"/>
    </source>
</evidence>
<dbReference type="FunFam" id="3.40.50.300:FF:001238">
    <property type="entry name" value="DNA mismatch repair protein"/>
    <property type="match status" value="1"/>
</dbReference>
<dbReference type="SUPFAM" id="SSF48334">
    <property type="entry name" value="DNA repair protein MutS, domain III"/>
    <property type="match status" value="1"/>
</dbReference>
<dbReference type="InterPro" id="IPR036678">
    <property type="entry name" value="MutS_con_dom_sf"/>
</dbReference>
<proteinExistence type="inferred from homology"/>
<dbReference type="SUPFAM" id="SSF52540">
    <property type="entry name" value="P-loop containing nucleoside triphosphate hydrolases"/>
    <property type="match status" value="1"/>
</dbReference>
<dbReference type="InterPro" id="IPR007696">
    <property type="entry name" value="DNA_mismatch_repair_MutS_core"/>
</dbReference>
<dbReference type="InterPro" id="IPR027417">
    <property type="entry name" value="P-loop_NTPase"/>
</dbReference>
<evidence type="ECO:0000313" key="11">
    <source>
        <dbReference type="Proteomes" id="UP001278500"/>
    </source>
</evidence>
<dbReference type="InterPro" id="IPR007695">
    <property type="entry name" value="DNA_mismatch_repair_MutS-lik_N"/>
</dbReference>
<keyword evidence="2" id="KW-0547">Nucleotide-binding</keyword>
<dbReference type="GO" id="GO:0030983">
    <property type="term" value="F:mismatched DNA binding"/>
    <property type="evidence" value="ECO:0007669"/>
    <property type="project" value="InterPro"/>
</dbReference>
<evidence type="ECO:0000256" key="6">
    <source>
        <dbReference type="ARBA" id="ARBA00023204"/>
    </source>
</evidence>
<feature type="region of interest" description="Disordered" evidence="8">
    <location>
        <begin position="751"/>
        <end position="775"/>
    </location>
</feature>
<feature type="compositionally biased region" description="Basic and acidic residues" evidence="8">
    <location>
        <begin position="766"/>
        <end position="775"/>
    </location>
</feature>
<feature type="compositionally biased region" description="Low complexity" evidence="8">
    <location>
        <begin position="854"/>
        <end position="905"/>
    </location>
</feature>
<dbReference type="InterPro" id="IPR036187">
    <property type="entry name" value="DNA_mismatch_repair_MutS_sf"/>
</dbReference>
<feature type="region of interest" description="Disordered" evidence="8">
    <location>
        <begin position="205"/>
        <end position="259"/>
    </location>
</feature>
<comment type="caution">
    <text evidence="10">The sequence shown here is derived from an EMBL/GenBank/DDBJ whole genome shotgun (WGS) entry which is preliminary data.</text>
</comment>
<evidence type="ECO:0000256" key="8">
    <source>
        <dbReference type="SAM" id="MobiDB-lite"/>
    </source>
</evidence>
<dbReference type="Pfam" id="PF05192">
    <property type="entry name" value="MutS_III"/>
    <property type="match status" value="1"/>
</dbReference>
<dbReference type="Pfam" id="PF05188">
    <property type="entry name" value="MutS_II"/>
    <property type="match status" value="1"/>
</dbReference>
<name>A0AAE0MXE2_9PEZI</name>
<feature type="compositionally biased region" description="Low complexity" evidence="8">
    <location>
        <begin position="1016"/>
        <end position="1035"/>
    </location>
</feature>
<protein>
    <submittedName>
        <fullName evidence="10">Muts domain V-domain-containing protein</fullName>
    </submittedName>
</protein>
<evidence type="ECO:0000256" key="7">
    <source>
        <dbReference type="SAM" id="Coils"/>
    </source>
</evidence>
<dbReference type="AlphaFoldDB" id="A0AAE0MXE2"/>
<feature type="compositionally biased region" description="Basic residues" evidence="8">
    <location>
        <begin position="224"/>
        <end position="233"/>
    </location>
</feature>
<feature type="region of interest" description="Disordered" evidence="8">
    <location>
        <begin position="854"/>
        <end position="929"/>
    </location>
</feature>
<dbReference type="GO" id="GO:0005524">
    <property type="term" value="F:ATP binding"/>
    <property type="evidence" value="ECO:0007669"/>
    <property type="project" value="UniProtKB-KW"/>
</dbReference>
<dbReference type="Pfam" id="PF00488">
    <property type="entry name" value="MutS_V"/>
    <property type="match status" value="1"/>
</dbReference>
<keyword evidence="11" id="KW-1185">Reference proteome</keyword>
<dbReference type="SMART" id="SM00533">
    <property type="entry name" value="MUTSd"/>
    <property type="match status" value="1"/>
</dbReference>
<dbReference type="SUPFAM" id="SSF55271">
    <property type="entry name" value="DNA repair protein MutS, domain I"/>
    <property type="match status" value="1"/>
</dbReference>
<dbReference type="GO" id="GO:0005634">
    <property type="term" value="C:nucleus"/>
    <property type="evidence" value="ECO:0007669"/>
    <property type="project" value="TreeGrafter"/>
</dbReference>